<comment type="caution">
    <text evidence="1">The sequence shown here is derived from an EMBL/GenBank/DDBJ whole genome shotgun (WGS) entry which is preliminary data.</text>
</comment>
<proteinExistence type="predicted"/>
<name>A0ABU3V885_9RHOB</name>
<evidence type="ECO:0000313" key="2">
    <source>
        <dbReference type="Proteomes" id="UP001255416"/>
    </source>
</evidence>
<protein>
    <submittedName>
        <fullName evidence="1">DUF2783 domain-containing protein</fullName>
    </submittedName>
</protein>
<reference evidence="2" key="1">
    <citation type="submission" date="2023-05" db="EMBL/GenBank/DDBJ databases">
        <title>Sedimentitalea sp. nov. JM2-8.</title>
        <authorList>
            <person name="Huang J."/>
        </authorList>
    </citation>
    <scope>NUCLEOTIDE SEQUENCE [LARGE SCALE GENOMIC DNA]</scope>
    <source>
        <strain evidence="2">KHS03</strain>
    </source>
</reference>
<sequence length="65" mass="7235">MSIAPDRLSPDQDDFYNTLIHAHDGLGIEESHALNARLVLLMANRIGDLGVLTDLIKTARRYSDD</sequence>
<dbReference type="Pfam" id="PF10932">
    <property type="entry name" value="DUF2783"/>
    <property type="match status" value="1"/>
</dbReference>
<gene>
    <name evidence="1" type="ORF">QO231_00755</name>
</gene>
<keyword evidence="2" id="KW-1185">Reference proteome</keyword>
<dbReference type="InterPro" id="IPR021233">
    <property type="entry name" value="DUF2783"/>
</dbReference>
<dbReference type="EMBL" id="JASMWN010000001">
    <property type="protein sequence ID" value="MDU9002374.1"/>
    <property type="molecule type" value="Genomic_DNA"/>
</dbReference>
<accession>A0ABU3V885</accession>
<organism evidence="1 2">
    <name type="scientific">Sedimentitalea todarodis</name>
    <dbReference type="NCBI Taxonomy" id="1631240"/>
    <lineage>
        <taxon>Bacteria</taxon>
        <taxon>Pseudomonadati</taxon>
        <taxon>Pseudomonadota</taxon>
        <taxon>Alphaproteobacteria</taxon>
        <taxon>Rhodobacterales</taxon>
        <taxon>Paracoccaceae</taxon>
        <taxon>Sedimentitalea</taxon>
    </lineage>
</organism>
<dbReference type="Proteomes" id="UP001255416">
    <property type="component" value="Unassembled WGS sequence"/>
</dbReference>
<evidence type="ECO:0000313" key="1">
    <source>
        <dbReference type="EMBL" id="MDU9002374.1"/>
    </source>
</evidence>
<dbReference type="RefSeq" id="WP_316772092.1">
    <property type="nucleotide sequence ID" value="NZ_JASMWN010000001.1"/>
</dbReference>